<dbReference type="HOGENOM" id="CLU_1404070_0_0_1"/>
<protein>
    <submittedName>
        <fullName evidence="1">Uncharacterized protein</fullName>
    </submittedName>
</protein>
<dbReference type="AlphaFoldDB" id="T1JMS8"/>
<reference evidence="1" key="2">
    <citation type="submission" date="2015-02" db="UniProtKB">
        <authorList>
            <consortium name="EnsemblMetazoa"/>
        </authorList>
    </citation>
    <scope>IDENTIFICATION</scope>
</reference>
<reference evidence="2" key="1">
    <citation type="submission" date="2011-05" db="EMBL/GenBank/DDBJ databases">
        <authorList>
            <person name="Richards S.R."/>
            <person name="Qu J."/>
            <person name="Jiang H."/>
            <person name="Jhangiani S.N."/>
            <person name="Agravi P."/>
            <person name="Goodspeed R."/>
            <person name="Gross S."/>
            <person name="Mandapat C."/>
            <person name="Jackson L."/>
            <person name="Mathew T."/>
            <person name="Pu L."/>
            <person name="Thornton R."/>
            <person name="Saada N."/>
            <person name="Wilczek-Boney K.B."/>
            <person name="Lee S."/>
            <person name="Kovar C."/>
            <person name="Wu Y."/>
            <person name="Scherer S.E."/>
            <person name="Worley K.C."/>
            <person name="Muzny D.M."/>
            <person name="Gibbs R."/>
        </authorList>
    </citation>
    <scope>NUCLEOTIDE SEQUENCE</scope>
    <source>
        <strain evidence="2">Brora</strain>
    </source>
</reference>
<dbReference type="EMBL" id="JH431883">
    <property type="status" value="NOT_ANNOTATED_CDS"/>
    <property type="molecule type" value="Genomic_DNA"/>
</dbReference>
<proteinExistence type="predicted"/>
<dbReference type="EnsemblMetazoa" id="SMAR015158-RA">
    <property type="protein sequence ID" value="SMAR015158-PA"/>
    <property type="gene ID" value="SMAR015158"/>
</dbReference>
<dbReference type="Proteomes" id="UP000014500">
    <property type="component" value="Unassembled WGS sequence"/>
</dbReference>
<evidence type="ECO:0000313" key="1">
    <source>
        <dbReference type="EnsemblMetazoa" id="SMAR015158-PA"/>
    </source>
</evidence>
<accession>T1JMS8</accession>
<evidence type="ECO:0000313" key="2">
    <source>
        <dbReference type="Proteomes" id="UP000014500"/>
    </source>
</evidence>
<keyword evidence="2" id="KW-1185">Reference proteome</keyword>
<sequence length="194" mass="23108">MMNLMKQRMLFVLFTENFYLLNYNNNLDAILMYNRKLGPIVVTMVVRSEKDEYGENELESRIPMDKGQRTKDKGSRNLYYPMGITRWFITNCRFRGSHRRNERKQQNSLRTQKELANSKLKIRLDIVNMYDKIKSDVLVVSCDLITVIDLYKFAELHRHSSIYLPPQYGAARWSWRRAEAAVVHNLNKILFLCF</sequence>
<organism evidence="1 2">
    <name type="scientific">Strigamia maritima</name>
    <name type="common">European centipede</name>
    <name type="synonym">Geophilus maritimus</name>
    <dbReference type="NCBI Taxonomy" id="126957"/>
    <lineage>
        <taxon>Eukaryota</taxon>
        <taxon>Metazoa</taxon>
        <taxon>Ecdysozoa</taxon>
        <taxon>Arthropoda</taxon>
        <taxon>Myriapoda</taxon>
        <taxon>Chilopoda</taxon>
        <taxon>Pleurostigmophora</taxon>
        <taxon>Geophilomorpha</taxon>
        <taxon>Linotaeniidae</taxon>
        <taxon>Strigamia</taxon>
    </lineage>
</organism>
<name>T1JMS8_STRMM</name>